<dbReference type="AlphaFoldDB" id="A0A6J4UJ50"/>
<sequence>MPLWNAPPLTLTLGADAVHVWRAALDRPGELPGLLAALSADERERAGRFRADRDRGRFVAARGLLREILGRYLGREPGSLRFRYGAHGKPTLVEDRAG</sequence>
<evidence type="ECO:0000313" key="2">
    <source>
        <dbReference type="EMBL" id="CAA9549445.1"/>
    </source>
</evidence>
<dbReference type="InterPro" id="IPR055066">
    <property type="entry name" value="AASDHPPT_N"/>
</dbReference>
<dbReference type="EMBL" id="CADCWL010000029">
    <property type="protein sequence ID" value="CAA9549445.1"/>
    <property type="molecule type" value="Genomic_DNA"/>
</dbReference>
<dbReference type="SUPFAM" id="SSF56214">
    <property type="entry name" value="4'-phosphopantetheinyl transferase"/>
    <property type="match status" value="1"/>
</dbReference>
<feature type="non-terminal residue" evidence="2">
    <location>
        <position position="98"/>
    </location>
</feature>
<gene>
    <name evidence="2" type="ORF">AVDCRST_MAG19-668</name>
</gene>
<proteinExistence type="predicted"/>
<dbReference type="GO" id="GO:0000287">
    <property type="term" value="F:magnesium ion binding"/>
    <property type="evidence" value="ECO:0007669"/>
    <property type="project" value="InterPro"/>
</dbReference>
<dbReference type="Pfam" id="PF22624">
    <property type="entry name" value="AASDHPPT_N"/>
    <property type="match status" value="1"/>
</dbReference>
<name>A0A6J4UJ50_9BACT</name>
<reference evidence="2" key="1">
    <citation type="submission" date="2020-02" db="EMBL/GenBank/DDBJ databases">
        <authorList>
            <person name="Meier V. D."/>
        </authorList>
    </citation>
    <scope>NUCLEOTIDE SEQUENCE</scope>
    <source>
        <strain evidence="2">AVDCRST_MAG19</strain>
    </source>
</reference>
<evidence type="ECO:0000259" key="1">
    <source>
        <dbReference type="Pfam" id="PF22624"/>
    </source>
</evidence>
<dbReference type="GO" id="GO:0008897">
    <property type="term" value="F:holo-[acyl-carrier-protein] synthase activity"/>
    <property type="evidence" value="ECO:0007669"/>
    <property type="project" value="InterPro"/>
</dbReference>
<dbReference type="InterPro" id="IPR037143">
    <property type="entry name" value="4-PPantetheinyl_Trfase_dom_sf"/>
</dbReference>
<accession>A0A6J4UJ50</accession>
<dbReference type="Gene3D" id="3.90.470.20">
    <property type="entry name" value="4'-phosphopantetheinyl transferase domain"/>
    <property type="match status" value="1"/>
</dbReference>
<protein>
    <recommendedName>
        <fullName evidence="1">4'-phosphopantetheinyl transferase N-terminal domain-containing protein</fullName>
    </recommendedName>
</protein>
<organism evidence="2">
    <name type="scientific">uncultured Thermomicrobiales bacterium</name>
    <dbReference type="NCBI Taxonomy" id="1645740"/>
    <lineage>
        <taxon>Bacteria</taxon>
        <taxon>Pseudomonadati</taxon>
        <taxon>Thermomicrobiota</taxon>
        <taxon>Thermomicrobia</taxon>
        <taxon>Thermomicrobiales</taxon>
        <taxon>environmental samples</taxon>
    </lineage>
</organism>
<feature type="domain" description="4'-phosphopantetheinyl transferase N-terminal" evidence="1">
    <location>
        <begin position="32"/>
        <end position="95"/>
    </location>
</feature>